<organism evidence="1 4">
    <name type="scientific">Adineta steineri</name>
    <dbReference type="NCBI Taxonomy" id="433720"/>
    <lineage>
        <taxon>Eukaryota</taxon>
        <taxon>Metazoa</taxon>
        <taxon>Spiralia</taxon>
        <taxon>Gnathifera</taxon>
        <taxon>Rotifera</taxon>
        <taxon>Eurotatoria</taxon>
        <taxon>Bdelloidea</taxon>
        <taxon>Adinetida</taxon>
        <taxon>Adinetidae</taxon>
        <taxon>Adineta</taxon>
    </lineage>
</organism>
<dbReference type="Proteomes" id="UP000663877">
    <property type="component" value="Unassembled WGS sequence"/>
</dbReference>
<dbReference type="EMBL" id="CAJNOI010000169">
    <property type="protein sequence ID" value="CAF1152336.1"/>
    <property type="molecule type" value="Genomic_DNA"/>
</dbReference>
<protein>
    <submittedName>
        <fullName evidence="1">Uncharacterized protein</fullName>
    </submittedName>
</protein>
<dbReference type="OrthoDB" id="9981375at2759"/>
<evidence type="ECO:0000313" key="1">
    <source>
        <dbReference type="EMBL" id="CAF1152336.1"/>
    </source>
</evidence>
<evidence type="ECO:0000313" key="3">
    <source>
        <dbReference type="Proteomes" id="UP000663832"/>
    </source>
</evidence>
<dbReference type="EMBL" id="CAJNOM010000305">
    <property type="protein sequence ID" value="CAF1340519.1"/>
    <property type="molecule type" value="Genomic_DNA"/>
</dbReference>
<comment type="caution">
    <text evidence="1">The sequence shown here is derived from an EMBL/GenBank/DDBJ whole genome shotgun (WGS) entry which is preliminary data.</text>
</comment>
<sequence>MGMNAGIKVMRRITDEQRWLEFLRAVVEYSKDDPRVCMDVKINFDAHIKPVSDISLRLFHLTEAFNFVPGDWYKLGFWNTKFQSRQNQVFEMIGITNKTELEEFLEFEFERQNQLHKITSNNEDTKRFNSSHNKLERQYELHETMRNKLEVELREATVAKLQTEVIRLNYTDVDIEQLVSNSYLVPAQAIVFHVGERSELPMYAHHFKAMESKVTWRGFMVNVVLQGVSKLLQQFFPGHTKYWSESEDYEDSVYNDRVSDESHDETDHFYYNLIKSINEKDNTTT</sequence>
<dbReference type="AlphaFoldDB" id="A0A814STV8"/>
<proteinExistence type="predicted"/>
<keyword evidence="3" id="KW-1185">Reference proteome</keyword>
<dbReference type="Proteomes" id="UP000663832">
    <property type="component" value="Unassembled WGS sequence"/>
</dbReference>
<gene>
    <name evidence="1" type="ORF">BJG266_LOCUS24166</name>
    <name evidence="2" type="ORF">QVE165_LOCUS33413</name>
</gene>
<accession>A0A814STV8</accession>
<evidence type="ECO:0000313" key="4">
    <source>
        <dbReference type="Proteomes" id="UP000663877"/>
    </source>
</evidence>
<evidence type="ECO:0000313" key="2">
    <source>
        <dbReference type="EMBL" id="CAF1340519.1"/>
    </source>
</evidence>
<name>A0A814STV8_9BILA</name>
<reference evidence="1" key="1">
    <citation type="submission" date="2021-02" db="EMBL/GenBank/DDBJ databases">
        <authorList>
            <person name="Nowell W R."/>
        </authorList>
    </citation>
    <scope>NUCLEOTIDE SEQUENCE</scope>
</reference>